<evidence type="ECO:0000313" key="11">
    <source>
        <dbReference type="EMBL" id="CAH0379877.1"/>
    </source>
</evidence>
<dbReference type="Gene3D" id="1.10.287.70">
    <property type="match status" value="1"/>
</dbReference>
<dbReference type="Pfam" id="PF00520">
    <property type="entry name" value="Ion_trans"/>
    <property type="match status" value="1"/>
</dbReference>
<feature type="transmembrane region" description="Helical" evidence="9">
    <location>
        <begin position="369"/>
        <end position="395"/>
    </location>
</feature>
<dbReference type="PROSITE" id="PS50042">
    <property type="entry name" value="CNMP_BINDING_3"/>
    <property type="match status" value="1"/>
</dbReference>
<dbReference type="SUPFAM" id="SSF81324">
    <property type="entry name" value="Voltage-gated potassium channels"/>
    <property type="match status" value="1"/>
</dbReference>
<feature type="transmembrane region" description="Helical" evidence="9">
    <location>
        <begin position="436"/>
        <end position="455"/>
    </location>
</feature>
<dbReference type="Gene3D" id="2.60.120.10">
    <property type="entry name" value="Jelly Rolls"/>
    <property type="match status" value="1"/>
</dbReference>
<evidence type="ECO:0000256" key="7">
    <source>
        <dbReference type="ARBA" id="ARBA00023303"/>
    </source>
</evidence>
<dbReference type="SUPFAM" id="SSF51206">
    <property type="entry name" value="cAMP-binding domain-like"/>
    <property type="match status" value="1"/>
</dbReference>
<dbReference type="PRINTS" id="PR01463">
    <property type="entry name" value="EAGCHANLFMLY"/>
</dbReference>
<comment type="subcellular location">
    <subcellularLocation>
        <location evidence="1">Membrane</location>
        <topology evidence="1">Multi-pass membrane protein</topology>
    </subcellularLocation>
</comment>
<feature type="region of interest" description="Disordered" evidence="8">
    <location>
        <begin position="710"/>
        <end position="729"/>
    </location>
</feature>
<keyword evidence="2" id="KW-0813">Transport</keyword>
<dbReference type="InterPro" id="IPR000595">
    <property type="entry name" value="cNMP-bd_dom"/>
</dbReference>
<evidence type="ECO:0000256" key="8">
    <source>
        <dbReference type="SAM" id="MobiDB-lite"/>
    </source>
</evidence>
<dbReference type="OrthoDB" id="432483at2759"/>
<keyword evidence="6 9" id="KW-0472">Membrane</keyword>
<evidence type="ECO:0000256" key="5">
    <source>
        <dbReference type="ARBA" id="ARBA00023065"/>
    </source>
</evidence>
<dbReference type="EMBL" id="CAKKNE010000006">
    <property type="protein sequence ID" value="CAH0379877.1"/>
    <property type="molecule type" value="Genomic_DNA"/>
</dbReference>
<keyword evidence="12" id="KW-1185">Reference proteome</keyword>
<evidence type="ECO:0000256" key="6">
    <source>
        <dbReference type="ARBA" id="ARBA00023136"/>
    </source>
</evidence>
<evidence type="ECO:0000256" key="9">
    <source>
        <dbReference type="SAM" id="Phobius"/>
    </source>
</evidence>
<dbReference type="AlphaFoldDB" id="A0A8J2T3B7"/>
<keyword evidence="5" id="KW-0406">Ion transport</keyword>
<keyword evidence="4 9" id="KW-1133">Transmembrane helix</keyword>
<sequence>MQHEITLGGDAPRSMLAGLRLQVEALEALGQTSAGGVDPRVARECARRLQALANRSDTHPHNKDRRSTFGRQGSESEVSLDDKRTLLSRGNSKQSVESTASNRSRRSDRSPHDATPHNDEAKSEPGSEGMLSPGEKPSMRTSLESRLDLFNTVLATHARKENESKKVQAELTGDGEPNACTIDPQSPFRIGWDLTTAIFLVYVAFWEPFNLGYVGECARLDISHAVFNKMMDAFFLVDLFVNFNTGFVTADGEVVMCPRRSVKNYLWTWFPIDFVSSISPVLDYFIWWAARGTIVMPGKGFNGLSGPPSTCDGGANGLAMARLLKIGRIFKIFKVLRIAKLVKMGNDSAIAEFIDDFLMSSASKTAMKLINIVAFTAVFAHFMSCFFAACGLHAWEAYNPLEGTSLAESEYDLELDQAGEENRHRARGPAGDWTRLRQYLVGLYWAITTISTVGYGDFVPVTDKERAYAILAMFIGSGFYGYVVAQAANIISNSDADRAKYYEKMDSVQVWMKHHRFPSRIRRQIRMYYRAYYSQRLCIDEQDLMSDLNPALKQTIAEFLLHELVVTHPIFAKLPEGLMSKFITLVRQTRAKLGDEIVVQGEESRSMFVISKGLAEVSIIDWDARTVSKAPLPEGESFGELCALNMIFVSDITVVAKTEQLELFVINLEDMVRSRRFEVLRRLHAIEATRVHQTRPGVVSISMLRPFGPRRGRRGVSERERSGRRREVARTDAVAAKASARCRMRVYTPRECTEAVS</sequence>
<organism evidence="11 12">
    <name type="scientific">Pelagomonas calceolata</name>
    <dbReference type="NCBI Taxonomy" id="35677"/>
    <lineage>
        <taxon>Eukaryota</taxon>
        <taxon>Sar</taxon>
        <taxon>Stramenopiles</taxon>
        <taxon>Ochrophyta</taxon>
        <taxon>Pelagophyceae</taxon>
        <taxon>Pelagomonadales</taxon>
        <taxon>Pelagomonadaceae</taxon>
        <taxon>Pelagomonas</taxon>
    </lineage>
</organism>
<accession>A0A8J2T3B7</accession>
<evidence type="ECO:0000256" key="1">
    <source>
        <dbReference type="ARBA" id="ARBA00004141"/>
    </source>
</evidence>
<dbReference type="InterPro" id="IPR003938">
    <property type="entry name" value="K_chnl_volt-dep_EAG/ELK/ERG"/>
</dbReference>
<dbReference type="SMART" id="SM00100">
    <property type="entry name" value="cNMP"/>
    <property type="match status" value="1"/>
</dbReference>
<keyword evidence="7" id="KW-0407">Ion channel</keyword>
<evidence type="ECO:0000256" key="3">
    <source>
        <dbReference type="ARBA" id="ARBA00022692"/>
    </source>
</evidence>
<reference evidence="11" key="1">
    <citation type="submission" date="2021-11" db="EMBL/GenBank/DDBJ databases">
        <authorList>
            <consortium name="Genoscope - CEA"/>
            <person name="William W."/>
        </authorList>
    </citation>
    <scope>NUCLEOTIDE SEQUENCE</scope>
</reference>
<dbReference type="CDD" id="cd00038">
    <property type="entry name" value="CAP_ED"/>
    <property type="match status" value="1"/>
</dbReference>
<evidence type="ECO:0000259" key="10">
    <source>
        <dbReference type="PROSITE" id="PS50042"/>
    </source>
</evidence>
<feature type="compositionally biased region" description="Basic and acidic residues" evidence="8">
    <location>
        <begin position="56"/>
        <end position="67"/>
    </location>
</feature>
<feature type="region of interest" description="Disordered" evidence="8">
    <location>
        <begin position="52"/>
        <end position="140"/>
    </location>
</feature>
<dbReference type="GO" id="GO:0035725">
    <property type="term" value="P:sodium ion transmembrane transport"/>
    <property type="evidence" value="ECO:0007669"/>
    <property type="project" value="TreeGrafter"/>
</dbReference>
<dbReference type="InterPro" id="IPR051413">
    <property type="entry name" value="K/Na_HCN_channel"/>
</dbReference>
<dbReference type="PANTHER" id="PTHR45689">
    <property type="entry name" value="I[[H]] CHANNEL, ISOFORM E"/>
    <property type="match status" value="1"/>
</dbReference>
<feature type="compositionally biased region" description="Basic and acidic residues" evidence="8">
    <location>
        <begin position="105"/>
        <end position="125"/>
    </location>
</feature>
<evidence type="ECO:0000256" key="4">
    <source>
        <dbReference type="ARBA" id="ARBA00022989"/>
    </source>
</evidence>
<dbReference type="InterPro" id="IPR018490">
    <property type="entry name" value="cNMP-bd_dom_sf"/>
</dbReference>
<name>A0A8J2T3B7_9STRA</name>
<dbReference type="PANTHER" id="PTHR45689:SF5">
    <property type="entry name" value="I[[H]] CHANNEL, ISOFORM E"/>
    <property type="match status" value="1"/>
</dbReference>
<proteinExistence type="predicted"/>
<dbReference type="Proteomes" id="UP000789595">
    <property type="component" value="Unassembled WGS sequence"/>
</dbReference>
<protein>
    <recommendedName>
        <fullName evidence="10">Cyclic nucleotide-binding domain-containing protein</fullName>
    </recommendedName>
</protein>
<feature type="compositionally biased region" description="Basic and acidic residues" evidence="8">
    <location>
        <begin position="715"/>
        <end position="729"/>
    </location>
</feature>
<evidence type="ECO:0000256" key="2">
    <source>
        <dbReference type="ARBA" id="ARBA00022448"/>
    </source>
</evidence>
<feature type="compositionally biased region" description="Polar residues" evidence="8">
    <location>
        <begin position="88"/>
        <end position="102"/>
    </location>
</feature>
<dbReference type="GO" id="GO:0003254">
    <property type="term" value="P:regulation of membrane depolarization"/>
    <property type="evidence" value="ECO:0007669"/>
    <property type="project" value="TreeGrafter"/>
</dbReference>
<feature type="transmembrane region" description="Helical" evidence="9">
    <location>
        <begin position="266"/>
        <end position="290"/>
    </location>
</feature>
<dbReference type="InterPro" id="IPR005821">
    <property type="entry name" value="Ion_trans_dom"/>
</dbReference>
<dbReference type="GO" id="GO:0098855">
    <property type="term" value="C:HCN channel complex"/>
    <property type="evidence" value="ECO:0007669"/>
    <property type="project" value="TreeGrafter"/>
</dbReference>
<dbReference type="InterPro" id="IPR014710">
    <property type="entry name" value="RmlC-like_jellyroll"/>
</dbReference>
<evidence type="ECO:0000313" key="12">
    <source>
        <dbReference type="Proteomes" id="UP000789595"/>
    </source>
</evidence>
<feature type="domain" description="Cyclic nucleotide-binding" evidence="10">
    <location>
        <begin position="570"/>
        <end position="659"/>
    </location>
</feature>
<keyword evidence="3 9" id="KW-0812">Transmembrane</keyword>
<feature type="transmembrane region" description="Helical" evidence="9">
    <location>
        <begin position="467"/>
        <end position="485"/>
    </location>
</feature>
<dbReference type="Gene3D" id="1.10.287.630">
    <property type="entry name" value="Helix hairpin bin"/>
    <property type="match status" value="1"/>
</dbReference>
<comment type="caution">
    <text evidence="11">The sequence shown here is derived from an EMBL/GenBank/DDBJ whole genome shotgun (WGS) entry which is preliminary data.</text>
</comment>
<dbReference type="GO" id="GO:0005249">
    <property type="term" value="F:voltage-gated potassium channel activity"/>
    <property type="evidence" value="ECO:0007669"/>
    <property type="project" value="InterPro"/>
</dbReference>
<gene>
    <name evidence="11" type="ORF">PECAL_6P15140</name>
</gene>
<dbReference type="Pfam" id="PF00027">
    <property type="entry name" value="cNMP_binding"/>
    <property type="match status" value="1"/>
</dbReference>